<dbReference type="STRING" id="4072.A0A2G2YRJ4"/>
<gene>
    <name evidence="2" type="ORF">T459_23163</name>
</gene>
<sequence>MYKAELEDGTTLAVRLIGESSMERFKDFENQVKIIAKLVHPNLVKIHGFYWGTEEKLVIYDFVPNDSLADARYKILSEVLDVHSCDFDTESQRARYTSLLWRYEVTKAKEAYTSDNDDPSHPRNSWLQSVDESAIVTFE</sequence>
<evidence type="ECO:0000313" key="3">
    <source>
        <dbReference type="Proteomes" id="UP000222542"/>
    </source>
</evidence>
<proteinExistence type="predicted"/>
<dbReference type="Pfam" id="PF07714">
    <property type="entry name" value="PK_Tyr_Ser-Thr"/>
    <property type="match status" value="1"/>
</dbReference>
<dbReference type="PANTHER" id="PTHR48007">
    <property type="entry name" value="LEUCINE-RICH REPEAT RECEPTOR-LIKE PROTEIN KINASE PXC1"/>
    <property type="match status" value="1"/>
</dbReference>
<evidence type="ECO:0000313" key="2">
    <source>
        <dbReference type="EMBL" id="PHT72378.1"/>
    </source>
</evidence>
<evidence type="ECO:0000259" key="1">
    <source>
        <dbReference type="Pfam" id="PF07714"/>
    </source>
</evidence>
<reference evidence="2 3" key="2">
    <citation type="journal article" date="2017" name="Genome Biol.">
        <title>New reference genome sequences of hot pepper reveal the massive evolution of plant disease-resistance genes by retroduplication.</title>
        <authorList>
            <person name="Kim S."/>
            <person name="Park J."/>
            <person name="Yeom S.I."/>
            <person name="Kim Y.M."/>
            <person name="Seo E."/>
            <person name="Kim K.T."/>
            <person name="Kim M.S."/>
            <person name="Lee J.M."/>
            <person name="Cheong K."/>
            <person name="Shin H.S."/>
            <person name="Kim S.B."/>
            <person name="Han K."/>
            <person name="Lee J."/>
            <person name="Park M."/>
            <person name="Lee H.A."/>
            <person name="Lee H.Y."/>
            <person name="Lee Y."/>
            <person name="Oh S."/>
            <person name="Lee J.H."/>
            <person name="Choi E."/>
            <person name="Choi E."/>
            <person name="Lee S.E."/>
            <person name="Jeon J."/>
            <person name="Kim H."/>
            <person name="Choi G."/>
            <person name="Song H."/>
            <person name="Lee J."/>
            <person name="Lee S.C."/>
            <person name="Kwon J.K."/>
            <person name="Lee H.Y."/>
            <person name="Koo N."/>
            <person name="Hong Y."/>
            <person name="Kim R.W."/>
            <person name="Kang W.H."/>
            <person name="Huh J.H."/>
            <person name="Kang B.C."/>
            <person name="Yang T.J."/>
            <person name="Lee Y.H."/>
            <person name="Bennetzen J.L."/>
            <person name="Choi D."/>
        </authorList>
    </citation>
    <scope>NUCLEOTIDE SEQUENCE [LARGE SCALE GENOMIC DNA]</scope>
    <source>
        <strain evidence="3">cv. CM334</strain>
    </source>
</reference>
<dbReference type="AlphaFoldDB" id="A0A2G2YRJ4"/>
<name>A0A2G2YRJ4_CAPAN</name>
<dbReference type="InterPro" id="IPR001245">
    <property type="entry name" value="Ser-Thr/Tyr_kinase_cat_dom"/>
</dbReference>
<dbReference type="SUPFAM" id="SSF56112">
    <property type="entry name" value="Protein kinase-like (PK-like)"/>
    <property type="match status" value="1"/>
</dbReference>
<reference evidence="2 3" key="1">
    <citation type="journal article" date="2014" name="Nat. Genet.">
        <title>Genome sequence of the hot pepper provides insights into the evolution of pungency in Capsicum species.</title>
        <authorList>
            <person name="Kim S."/>
            <person name="Park M."/>
            <person name="Yeom S.I."/>
            <person name="Kim Y.M."/>
            <person name="Lee J.M."/>
            <person name="Lee H.A."/>
            <person name="Seo E."/>
            <person name="Choi J."/>
            <person name="Cheong K."/>
            <person name="Kim K.T."/>
            <person name="Jung K."/>
            <person name="Lee G.W."/>
            <person name="Oh S.K."/>
            <person name="Bae C."/>
            <person name="Kim S.B."/>
            <person name="Lee H.Y."/>
            <person name="Kim S.Y."/>
            <person name="Kim M.S."/>
            <person name="Kang B.C."/>
            <person name="Jo Y.D."/>
            <person name="Yang H.B."/>
            <person name="Jeong H.J."/>
            <person name="Kang W.H."/>
            <person name="Kwon J.K."/>
            <person name="Shin C."/>
            <person name="Lim J.Y."/>
            <person name="Park J.H."/>
            <person name="Huh J.H."/>
            <person name="Kim J.S."/>
            <person name="Kim B.D."/>
            <person name="Cohen O."/>
            <person name="Paran I."/>
            <person name="Suh M.C."/>
            <person name="Lee S.B."/>
            <person name="Kim Y.K."/>
            <person name="Shin Y."/>
            <person name="Noh S.J."/>
            <person name="Park J."/>
            <person name="Seo Y.S."/>
            <person name="Kwon S.Y."/>
            <person name="Kim H.A."/>
            <person name="Park J.M."/>
            <person name="Kim H.J."/>
            <person name="Choi S.B."/>
            <person name="Bosland P.W."/>
            <person name="Reeves G."/>
            <person name="Jo S.H."/>
            <person name="Lee B.W."/>
            <person name="Cho H.T."/>
            <person name="Choi H.S."/>
            <person name="Lee M.S."/>
            <person name="Yu Y."/>
            <person name="Do Choi Y."/>
            <person name="Park B.S."/>
            <person name="van Deynze A."/>
            <person name="Ashrafi H."/>
            <person name="Hill T."/>
            <person name="Kim W.T."/>
            <person name="Pai H.S."/>
            <person name="Ahn H.K."/>
            <person name="Yeam I."/>
            <person name="Giovannoni J.J."/>
            <person name="Rose J.K."/>
            <person name="Sorensen I."/>
            <person name="Lee S.J."/>
            <person name="Kim R.W."/>
            <person name="Choi I.Y."/>
            <person name="Choi B.S."/>
            <person name="Lim J.S."/>
            <person name="Lee Y.H."/>
            <person name="Choi D."/>
        </authorList>
    </citation>
    <scope>NUCLEOTIDE SEQUENCE [LARGE SCALE GENOMIC DNA]</scope>
    <source>
        <strain evidence="3">cv. CM334</strain>
    </source>
</reference>
<organism evidence="2 3">
    <name type="scientific">Capsicum annuum</name>
    <name type="common">Capsicum pepper</name>
    <dbReference type="NCBI Taxonomy" id="4072"/>
    <lineage>
        <taxon>Eukaryota</taxon>
        <taxon>Viridiplantae</taxon>
        <taxon>Streptophyta</taxon>
        <taxon>Embryophyta</taxon>
        <taxon>Tracheophyta</taxon>
        <taxon>Spermatophyta</taxon>
        <taxon>Magnoliopsida</taxon>
        <taxon>eudicotyledons</taxon>
        <taxon>Gunneridae</taxon>
        <taxon>Pentapetalae</taxon>
        <taxon>asterids</taxon>
        <taxon>lamiids</taxon>
        <taxon>Solanales</taxon>
        <taxon>Solanaceae</taxon>
        <taxon>Solanoideae</taxon>
        <taxon>Capsiceae</taxon>
        <taxon>Capsicum</taxon>
    </lineage>
</organism>
<comment type="caution">
    <text evidence="2">The sequence shown here is derived from an EMBL/GenBank/DDBJ whole genome shotgun (WGS) entry which is preliminary data.</text>
</comment>
<feature type="domain" description="Serine-threonine/tyrosine-protein kinase catalytic" evidence="1">
    <location>
        <begin position="7"/>
        <end position="70"/>
    </location>
</feature>
<dbReference type="GO" id="GO:0004672">
    <property type="term" value="F:protein kinase activity"/>
    <property type="evidence" value="ECO:0007669"/>
    <property type="project" value="InterPro"/>
</dbReference>
<accession>A0A2G2YRJ4</accession>
<dbReference type="Gramene" id="PHT72378">
    <property type="protein sequence ID" value="PHT72378"/>
    <property type="gene ID" value="T459_23163"/>
</dbReference>
<dbReference type="Proteomes" id="UP000222542">
    <property type="component" value="Unassembled WGS sequence"/>
</dbReference>
<dbReference type="EMBL" id="AYRZ02000009">
    <property type="protein sequence ID" value="PHT72378.1"/>
    <property type="molecule type" value="Genomic_DNA"/>
</dbReference>
<dbReference type="InterPro" id="IPR011009">
    <property type="entry name" value="Kinase-like_dom_sf"/>
</dbReference>
<protein>
    <recommendedName>
        <fullName evidence="1">Serine-threonine/tyrosine-protein kinase catalytic domain-containing protein</fullName>
    </recommendedName>
</protein>
<keyword evidence="3" id="KW-1185">Reference proteome</keyword>
<dbReference type="Gene3D" id="3.30.200.20">
    <property type="entry name" value="Phosphorylase Kinase, domain 1"/>
    <property type="match status" value="1"/>
</dbReference>
<dbReference type="InterPro" id="IPR046959">
    <property type="entry name" value="PRK1-6/SRF4-like"/>
</dbReference>
<dbReference type="PANTHER" id="PTHR48007:SF47">
    <property type="entry name" value="PROTEIN KINASE DOMAIN-CONTAINING PROTEIN"/>
    <property type="match status" value="1"/>
</dbReference>